<evidence type="ECO:0000313" key="3">
    <source>
        <dbReference type="EnsemblPlants" id="KRH09943"/>
    </source>
</evidence>
<evidence type="ECO:0000256" key="1">
    <source>
        <dbReference type="SAM" id="Phobius"/>
    </source>
</evidence>
<reference evidence="2 3" key="1">
    <citation type="journal article" date="2010" name="Nature">
        <title>Genome sequence of the palaeopolyploid soybean.</title>
        <authorList>
            <person name="Schmutz J."/>
            <person name="Cannon S.B."/>
            <person name="Schlueter J."/>
            <person name="Ma J."/>
            <person name="Mitros T."/>
            <person name="Nelson W."/>
            <person name="Hyten D.L."/>
            <person name="Song Q."/>
            <person name="Thelen J.J."/>
            <person name="Cheng J."/>
            <person name="Xu D."/>
            <person name="Hellsten U."/>
            <person name="May G.D."/>
            <person name="Yu Y."/>
            <person name="Sakurai T."/>
            <person name="Umezawa T."/>
            <person name="Bhattacharyya M.K."/>
            <person name="Sandhu D."/>
            <person name="Valliyodan B."/>
            <person name="Lindquist E."/>
            <person name="Peto M."/>
            <person name="Grant D."/>
            <person name="Shu S."/>
            <person name="Goodstein D."/>
            <person name="Barry K."/>
            <person name="Futrell-Griggs M."/>
            <person name="Abernathy B."/>
            <person name="Du J."/>
            <person name="Tian Z."/>
            <person name="Zhu L."/>
            <person name="Gill N."/>
            <person name="Joshi T."/>
            <person name="Libault M."/>
            <person name="Sethuraman A."/>
            <person name="Zhang X.-C."/>
            <person name="Shinozaki K."/>
            <person name="Nguyen H.T."/>
            <person name="Wing R.A."/>
            <person name="Cregan P."/>
            <person name="Specht J."/>
            <person name="Grimwood J."/>
            <person name="Rokhsar D."/>
            <person name="Stacey G."/>
            <person name="Shoemaker R.C."/>
            <person name="Jackson S.A."/>
        </authorList>
    </citation>
    <scope>NUCLEOTIDE SEQUENCE [LARGE SCALE GENOMIC DNA]</scope>
    <source>
        <strain evidence="3">cv. Williams 82</strain>
        <tissue evidence="2">Callus</tissue>
    </source>
</reference>
<keyword evidence="1" id="KW-0472">Membrane</keyword>
<reference evidence="3" key="2">
    <citation type="submission" date="2018-02" db="UniProtKB">
        <authorList>
            <consortium name="EnsemblPlants"/>
        </authorList>
    </citation>
    <scope>IDENTIFICATION</scope>
    <source>
        <strain evidence="3">Williams 82</strain>
    </source>
</reference>
<protein>
    <submittedName>
        <fullName evidence="2 3">Uncharacterized protein</fullName>
    </submittedName>
</protein>
<proteinExistence type="predicted"/>
<dbReference type="InParanoid" id="K7M926"/>
<dbReference type="EMBL" id="CM000848">
    <property type="protein sequence ID" value="KRH09943.1"/>
    <property type="molecule type" value="Genomic_DNA"/>
</dbReference>
<organism evidence="3">
    <name type="scientific">Glycine max</name>
    <name type="common">Soybean</name>
    <name type="synonym">Glycine hispida</name>
    <dbReference type="NCBI Taxonomy" id="3847"/>
    <lineage>
        <taxon>Eukaryota</taxon>
        <taxon>Viridiplantae</taxon>
        <taxon>Streptophyta</taxon>
        <taxon>Embryophyta</taxon>
        <taxon>Tracheophyta</taxon>
        <taxon>Spermatophyta</taxon>
        <taxon>Magnoliopsida</taxon>
        <taxon>eudicotyledons</taxon>
        <taxon>Gunneridae</taxon>
        <taxon>Pentapetalae</taxon>
        <taxon>rosids</taxon>
        <taxon>fabids</taxon>
        <taxon>Fabales</taxon>
        <taxon>Fabaceae</taxon>
        <taxon>Papilionoideae</taxon>
        <taxon>50 kb inversion clade</taxon>
        <taxon>NPAAA clade</taxon>
        <taxon>indigoferoid/millettioid clade</taxon>
        <taxon>Phaseoleae</taxon>
        <taxon>Glycine</taxon>
        <taxon>Glycine subgen. Soja</taxon>
    </lineage>
</organism>
<dbReference type="HOGENOM" id="CLU_2836280_0_0_1"/>
<keyword evidence="4" id="KW-1185">Reference proteome</keyword>
<feature type="transmembrane region" description="Helical" evidence="1">
    <location>
        <begin position="40"/>
        <end position="60"/>
    </location>
</feature>
<dbReference type="SMR" id="K7M926"/>
<gene>
    <name evidence="2" type="ORF">GLYMA_15G020000</name>
</gene>
<keyword evidence="1" id="KW-1133">Transmembrane helix</keyword>
<dbReference type="AlphaFoldDB" id="K7M926"/>
<dbReference type="Gramene" id="KRH09943">
    <property type="protein sequence ID" value="KRH09943"/>
    <property type="gene ID" value="GLYMA_15G020000"/>
</dbReference>
<dbReference type="PaxDb" id="3847-GLYMA15G02300.1"/>
<reference evidence="2" key="3">
    <citation type="submission" date="2018-07" db="EMBL/GenBank/DDBJ databases">
        <title>WGS assembly of Glycine max.</title>
        <authorList>
            <person name="Schmutz J."/>
            <person name="Cannon S."/>
            <person name="Schlueter J."/>
            <person name="Ma J."/>
            <person name="Mitros T."/>
            <person name="Nelson W."/>
            <person name="Hyten D."/>
            <person name="Song Q."/>
            <person name="Thelen J."/>
            <person name="Cheng J."/>
            <person name="Xu D."/>
            <person name="Hellsten U."/>
            <person name="May G."/>
            <person name="Yu Y."/>
            <person name="Sakurai T."/>
            <person name="Umezawa T."/>
            <person name="Bhattacharyya M."/>
            <person name="Sandhu D."/>
            <person name="Valliyodan B."/>
            <person name="Lindquist E."/>
            <person name="Peto M."/>
            <person name="Grant D."/>
            <person name="Shu S."/>
            <person name="Goodstein D."/>
            <person name="Barry K."/>
            <person name="Futrell-Griggs M."/>
            <person name="Abernathy B."/>
            <person name="Du J."/>
            <person name="Tian Z."/>
            <person name="Zhu L."/>
            <person name="Gill N."/>
            <person name="Joshi T."/>
            <person name="Libault M."/>
            <person name="Sethuraman A."/>
            <person name="Zhang X."/>
            <person name="Shinozaki K."/>
            <person name="Nguyen H."/>
            <person name="Wing R."/>
            <person name="Cregan P."/>
            <person name="Specht J."/>
            <person name="Grimwood J."/>
            <person name="Rokhsar D."/>
            <person name="Stacey G."/>
            <person name="Shoemaker R."/>
            <person name="Jackson S."/>
        </authorList>
    </citation>
    <scope>NUCLEOTIDE SEQUENCE</scope>
    <source>
        <tissue evidence="2">Callus</tissue>
    </source>
</reference>
<dbReference type="Proteomes" id="UP000008827">
    <property type="component" value="Chromosome 15"/>
</dbReference>
<dbReference type="EnsemblPlants" id="KRH09943">
    <property type="protein sequence ID" value="KRH09943"/>
    <property type="gene ID" value="GLYMA_15G020000"/>
</dbReference>
<evidence type="ECO:0000313" key="4">
    <source>
        <dbReference type="Proteomes" id="UP000008827"/>
    </source>
</evidence>
<name>K7M926_SOYBN</name>
<accession>K7M926</accession>
<keyword evidence="1" id="KW-0812">Transmembrane</keyword>
<sequence>MQYPDIMRELALMNDPVKGSSLLNIVIFLEFSNFLEKRKYTALFGIALSFLLSCLLLFHLNWPVAS</sequence>
<evidence type="ECO:0000313" key="2">
    <source>
        <dbReference type="EMBL" id="KRH09943.1"/>
    </source>
</evidence>